<proteinExistence type="predicted"/>
<keyword evidence="2" id="KW-1185">Reference proteome</keyword>
<protein>
    <recommendedName>
        <fullName evidence="3">DUF5615 domain-containing protein</fullName>
    </recommendedName>
</protein>
<evidence type="ECO:0000313" key="1">
    <source>
        <dbReference type="EMBL" id="TWT85815.1"/>
    </source>
</evidence>
<sequence length="105" mass="11776">MRVLFDQGVPVPLRRELQTHSVETAAERGWSELANGDLISAAESDGFDCLLTTDQNLRYQQNLSERTLGIVVLLTTSWPKVQKKIDLVQDALDSLDPQGYIEVTF</sequence>
<organism evidence="1 2">
    <name type="scientific">Posidoniimonas polymericola</name>
    <dbReference type="NCBI Taxonomy" id="2528002"/>
    <lineage>
        <taxon>Bacteria</taxon>
        <taxon>Pseudomonadati</taxon>
        <taxon>Planctomycetota</taxon>
        <taxon>Planctomycetia</taxon>
        <taxon>Pirellulales</taxon>
        <taxon>Lacipirellulaceae</taxon>
        <taxon>Posidoniimonas</taxon>
    </lineage>
</organism>
<dbReference type="Proteomes" id="UP000318478">
    <property type="component" value="Unassembled WGS sequence"/>
</dbReference>
<dbReference type="AlphaFoldDB" id="A0A5C5ZFC4"/>
<gene>
    <name evidence="1" type="ORF">Pla123a_06220</name>
</gene>
<dbReference type="RefSeq" id="WP_146584048.1">
    <property type="nucleotide sequence ID" value="NZ_SJPO01000001.1"/>
</dbReference>
<dbReference type="EMBL" id="SJPO01000001">
    <property type="protein sequence ID" value="TWT85815.1"/>
    <property type="molecule type" value="Genomic_DNA"/>
</dbReference>
<name>A0A5C5ZFC4_9BACT</name>
<reference evidence="1 2" key="1">
    <citation type="submission" date="2019-02" db="EMBL/GenBank/DDBJ databases">
        <title>Deep-cultivation of Planctomycetes and their phenomic and genomic characterization uncovers novel biology.</title>
        <authorList>
            <person name="Wiegand S."/>
            <person name="Jogler M."/>
            <person name="Boedeker C."/>
            <person name="Pinto D."/>
            <person name="Vollmers J."/>
            <person name="Rivas-Marin E."/>
            <person name="Kohn T."/>
            <person name="Peeters S.H."/>
            <person name="Heuer A."/>
            <person name="Rast P."/>
            <person name="Oberbeckmann S."/>
            <person name="Bunk B."/>
            <person name="Jeske O."/>
            <person name="Meyerdierks A."/>
            <person name="Storesund J.E."/>
            <person name="Kallscheuer N."/>
            <person name="Luecker S."/>
            <person name="Lage O.M."/>
            <person name="Pohl T."/>
            <person name="Merkel B.J."/>
            <person name="Hornburger P."/>
            <person name="Mueller R.-W."/>
            <person name="Bruemmer F."/>
            <person name="Labrenz M."/>
            <person name="Spormann A.M."/>
            <person name="Op Den Camp H."/>
            <person name="Overmann J."/>
            <person name="Amann R."/>
            <person name="Jetten M.S.M."/>
            <person name="Mascher T."/>
            <person name="Medema M.H."/>
            <person name="Devos D.P."/>
            <person name="Kaster A.-K."/>
            <person name="Ovreas L."/>
            <person name="Rohde M."/>
            <person name="Galperin M.Y."/>
            <person name="Jogler C."/>
        </authorList>
    </citation>
    <scope>NUCLEOTIDE SEQUENCE [LARGE SCALE GENOMIC DNA]</scope>
    <source>
        <strain evidence="1 2">Pla123a</strain>
    </source>
</reference>
<accession>A0A5C5ZFC4</accession>
<dbReference type="OrthoDB" id="8085537at2"/>
<evidence type="ECO:0008006" key="3">
    <source>
        <dbReference type="Google" id="ProtNLM"/>
    </source>
</evidence>
<evidence type="ECO:0000313" key="2">
    <source>
        <dbReference type="Proteomes" id="UP000318478"/>
    </source>
</evidence>
<comment type="caution">
    <text evidence="1">The sequence shown here is derived from an EMBL/GenBank/DDBJ whole genome shotgun (WGS) entry which is preliminary data.</text>
</comment>